<dbReference type="PANTHER" id="PTHR48106:SF18">
    <property type="entry name" value="QUINONE OXIDOREDUCTASE PIG3"/>
    <property type="match status" value="1"/>
</dbReference>
<dbReference type="InterPro" id="IPR020843">
    <property type="entry name" value="ER"/>
</dbReference>
<dbReference type="SMART" id="SM00829">
    <property type="entry name" value="PKS_ER"/>
    <property type="match status" value="1"/>
</dbReference>
<dbReference type="STRING" id="28573.A0A0U1LUE0"/>
<dbReference type="OrthoDB" id="203908at2759"/>
<evidence type="ECO:0000256" key="2">
    <source>
        <dbReference type="ARBA" id="ARBA00023002"/>
    </source>
</evidence>
<name>A0A0U1LUE0_TALIS</name>
<dbReference type="NCBIfam" id="TIGR02824">
    <property type="entry name" value="quinone_pig3"/>
    <property type="match status" value="1"/>
</dbReference>
<organism evidence="4 5">
    <name type="scientific">Talaromyces islandicus</name>
    <name type="common">Penicillium islandicum</name>
    <dbReference type="NCBI Taxonomy" id="28573"/>
    <lineage>
        <taxon>Eukaryota</taxon>
        <taxon>Fungi</taxon>
        <taxon>Dikarya</taxon>
        <taxon>Ascomycota</taxon>
        <taxon>Pezizomycotina</taxon>
        <taxon>Eurotiomycetes</taxon>
        <taxon>Eurotiomycetidae</taxon>
        <taxon>Eurotiales</taxon>
        <taxon>Trichocomaceae</taxon>
        <taxon>Talaromyces</taxon>
        <taxon>Talaromyces sect. Islandici</taxon>
    </lineage>
</organism>
<dbReference type="GO" id="GO:0016651">
    <property type="term" value="F:oxidoreductase activity, acting on NAD(P)H"/>
    <property type="evidence" value="ECO:0007669"/>
    <property type="project" value="TreeGrafter"/>
</dbReference>
<dbReference type="OMA" id="MQREDRY"/>
<dbReference type="Pfam" id="PF00107">
    <property type="entry name" value="ADH_zinc_N"/>
    <property type="match status" value="1"/>
</dbReference>
<dbReference type="GO" id="GO:0070402">
    <property type="term" value="F:NADPH binding"/>
    <property type="evidence" value="ECO:0007669"/>
    <property type="project" value="TreeGrafter"/>
</dbReference>
<dbReference type="CDD" id="cd05276">
    <property type="entry name" value="p53_inducible_oxidoreductase"/>
    <property type="match status" value="1"/>
</dbReference>
<evidence type="ECO:0000259" key="3">
    <source>
        <dbReference type="SMART" id="SM00829"/>
    </source>
</evidence>
<evidence type="ECO:0000256" key="1">
    <source>
        <dbReference type="ARBA" id="ARBA00022857"/>
    </source>
</evidence>
<gene>
    <name evidence="4" type="ORF">PISL3812_04032</name>
</gene>
<keyword evidence="2" id="KW-0560">Oxidoreductase</keyword>
<sequence length="336" mass="36870">MRAISVKDGRGPASAMFIDDSFPDPVVRNDRILVQIKAFGLNRMDIWQRQANYPYKLPEETHGNTMGVEFSGVVLDLGPECSSGKFHVGDRVFGLVYGGAYAERLTISEKMLMHLPPELSFEEGAGIPETFFTASQAINLVGSIPPNANVLIHAGASGVGQSAIQVAHLAGAKKIFATAGSPQKCDLARSLGADFAINYRAGEDFAEVVERETDGHGVDLIVDLIGTDYWEGNVKSAAVDSRIVVIALMSGSKIPNFDMRPLLTKRVWICTTTLRVRQPEYQVKVKDFFVEKILPALAERKIKTVIDKVYSWSQIRDAHERMEANQNAGKLICTVD</sequence>
<proteinExistence type="predicted"/>
<dbReference type="Pfam" id="PF08240">
    <property type="entry name" value="ADH_N"/>
    <property type="match status" value="1"/>
</dbReference>
<evidence type="ECO:0000313" key="4">
    <source>
        <dbReference type="EMBL" id="CRG87018.1"/>
    </source>
</evidence>
<keyword evidence="1" id="KW-0521">NADP</keyword>
<dbReference type="InterPro" id="IPR013154">
    <property type="entry name" value="ADH-like_N"/>
</dbReference>
<dbReference type="Proteomes" id="UP000054383">
    <property type="component" value="Unassembled WGS sequence"/>
</dbReference>
<dbReference type="PANTHER" id="PTHR48106">
    <property type="entry name" value="QUINONE OXIDOREDUCTASE PIG3-RELATED"/>
    <property type="match status" value="1"/>
</dbReference>
<dbReference type="InterPro" id="IPR013149">
    <property type="entry name" value="ADH-like_C"/>
</dbReference>
<dbReference type="Gene3D" id="3.40.50.720">
    <property type="entry name" value="NAD(P)-binding Rossmann-like Domain"/>
    <property type="match status" value="1"/>
</dbReference>
<protein>
    <recommendedName>
        <fullName evidence="3">Enoyl reductase (ER) domain-containing protein</fullName>
    </recommendedName>
</protein>
<dbReference type="InterPro" id="IPR011032">
    <property type="entry name" value="GroES-like_sf"/>
</dbReference>
<reference evidence="4 5" key="1">
    <citation type="submission" date="2015-04" db="EMBL/GenBank/DDBJ databases">
        <authorList>
            <person name="Syromyatnikov M.Y."/>
            <person name="Popov V.N."/>
        </authorList>
    </citation>
    <scope>NUCLEOTIDE SEQUENCE [LARGE SCALE GENOMIC DNA]</scope>
    <source>
        <strain evidence="4">WF-38-12</strain>
    </source>
</reference>
<dbReference type="SUPFAM" id="SSF50129">
    <property type="entry name" value="GroES-like"/>
    <property type="match status" value="1"/>
</dbReference>
<feature type="domain" description="Enoyl reductase (ER)" evidence="3">
    <location>
        <begin position="11"/>
        <end position="333"/>
    </location>
</feature>
<keyword evidence="5" id="KW-1185">Reference proteome</keyword>
<evidence type="ECO:0000313" key="5">
    <source>
        <dbReference type="Proteomes" id="UP000054383"/>
    </source>
</evidence>
<dbReference type="Gene3D" id="3.90.180.10">
    <property type="entry name" value="Medium-chain alcohol dehydrogenases, catalytic domain"/>
    <property type="match status" value="1"/>
</dbReference>
<dbReference type="EMBL" id="CVMT01000003">
    <property type="protein sequence ID" value="CRG87018.1"/>
    <property type="molecule type" value="Genomic_DNA"/>
</dbReference>
<dbReference type="InterPro" id="IPR014189">
    <property type="entry name" value="Quinone_OxRdtase_PIG3"/>
</dbReference>
<accession>A0A0U1LUE0</accession>
<dbReference type="InterPro" id="IPR036291">
    <property type="entry name" value="NAD(P)-bd_dom_sf"/>
</dbReference>
<dbReference type="SUPFAM" id="SSF51735">
    <property type="entry name" value="NAD(P)-binding Rossmann-fold domains"/>
    <property type="match status" value="1"/>
</dbReference>
<dbReference type="AlphaFoldDB" id="A0A0U1LUE0"/>